<evidence type="ECO:0000313" key="1">
    <source>
        <dbReference type="EnsemblPlants" id="OMERI04G18670.1"/>
    </source>
</evidence>
<name>A0A0E0DHD9_9ORYZ</name>
<dbReference type="EnsemblPlants" id="OMERI04G18670.1">
    <property type="protein sequence ID" value="OMERI04G18670.1"/>
    <property type="gene ID" value="OMERI04G18670"/>
</dbReference>
<reference evidence="1" key="1">
    <citation type="submission" date="2015-04" db="UniProtKB">
        <authorList>
            <consortium name="EnsemblPlants"/>
        </authorList>
    </citation>
    <scope>IDENTIFICATION</scope>
</reference>
<evidence type="ECO:0000313" key="2">
    <source>
        <dbReference type="Proteomes" id="UP000008021"/>
    </source>
</evidence>
<dbReference type="Proteomes" id="UP000008021">
    <property type="component" value="Chromosome 4"/>
</dbReference>
<reference evidence="1" key="2">
    <citation type="submission" date="2018-05" db="EMBL/GenBank/DDBJ databases">
        <title>OmerRS3 (Oryza meridionalis Reference Sequence Version 3).</title>
        <authorList>
            <person name="Zhang J."/>
            <person name="Kudrna D."/>
            <person name="Lee S."/>
            <person name="Talag J."/>
            <person name="Welchert J."/>
            <person name="Wing R.A."/>
        </authorList>
    </citation>
    <scope>NUCLEOTIDE SEQUENCE [LARGE SCALE GENOMIC DNA]</scope>
    <source>
        <strain evidence="1">cv. OR44</strain>
    </source>
</reference>
<organism evidence="1">
    <name type="scientific">Oryza meridionalis</name>
    <dbReference type="NCBI Taxonomy" id="40149"/>
    <lineage>
        <taxon>Eukaryota</taxon>
        <taxon>Viridiplantae</taxon>
        <taxon>Streptophyta</taxon>
        <taxon>Embryophyta</taxon>
        <taxon>Tracheophyta</taxon>
        <taxon>Spermatophyta</taxon>
        <taxon>Magnoliopsida</taxon>
        <taxon>Liliopsida</taxon>
        <taxon>Poales</taxon>
        <taxon>Poaceae</taxon>
        <taxon>BOP clade</taxon>
        <taxon>Oryzoideae</taxon>
        <taxon>Oryzeae</taxon>
        <taxon>Oryzinae</taxon>
        <taxon>Oryza</taxon>
    </lineage>
</organism>
<proteinExistence type="predicted"/>
<protein>
    <submittedName>
        <fullName evidence="1">Uncharacterized protein</fullName>
    </submittedName>
</protein>
<accession>A0A0E0DHD9</accession>
<dbReference type="AlphaFoldDB" id="A0A0E0DHD9"/>
<keyword evidence="2" id="KW-1185">Reference proteome</keyword>
<dbReference type="Gramene" id="OMERI04G18670.1">
    <property type="protein sequence ID" value="OMERI04G18670.1"/>
    <property type="gene ID" value="OMERI04G18670"/>
</dbReference>
<dbReference type="HOGENOM" id="CLU_2268032_0_0_1"/>
<sequence>MAKHPVSPDRVPNSPAWFNDNRVAFRWSMHAVEQFQFVQLLVIMHPRDRLDSIFCILLLVSLEVWDDLGALLASFSNLNLCCFNHY</sequence>